<dbReference type="AlphaFoldDB" id="A0A1H7PE82"/>
<dbReference type="InterPro" id="IPR036065">
    <property type="entry name" value="BolA-like_sf"/>
</dbReference>
<evidence type="ECO:0000256" key="1">
    <source>
        <dbReference type="RuleBase" id="RU003860"/>
    </source>
</evidence>
<organism evidence="2 3">
    <name type="scientific">Jannaschia helgolandensis</name>
    <dbReference type="NCBI Taxonomy" id="188906"/>
    <lineage>
        <taxon>Bacteria</taxon>
        <taxon>Pseudomonadati</taxon>
        <taxon>Pseudomonadota</taxon>
        <taxon>Alphaproteobacteria</taxon>
        <taxon>Rhodobacterales</taxon>
        <taxon>Roseobacteraceae</taxon>
        <taxon>Jannaschia</taxon>
    </lineage>
</organism>
<sequence length="86" mass="9262">MTMEAVIRARLTEALSPSRLEVVNESHKHAGHAGDDGTGESHWHVVIAADVFAGQSRVARHRMVHAALGDIMQQIHALSMDLSDGA</sequence>
<proteinExistence type="inferred from homology"/>
<dbReference type="PIRSF" id="PIRSF003113">
    <property type="entry name" value="BolA"/>
    <property type="match status" value="1"/>
</dbReference>
<dbReference type="Proteomes" id="UP000199283">
    <property type="component" value="Unassembled WGS sequence"/>
</dbReference>
<protein>
    <submittedName>
        <fullName evidence="2">BolA protein</fullName>
    </submittedName>
</protein>
<reference evidence="2 3" key="1">
    <citation type="submission" date="2016-10" db="EMBL/GenBank/DDBJ databases">
        <authorList>
            <person name="de Groot N.N."/>
        </authorList>
    </citation>
    <scope>NUCLEOTIDE SEQUENCE [LARGE SCALE GENOMIC DNA]</scope>
    <source>
        <strain evidence="2 3">DSM 14858</strain>
    </source>
</reference>
<dbReference type="Gene3D" id="3.30.300.90">
    <property type="entry name" value="BolA-like"/>
    <property type="match status" value="1"/>
</dbReference>
<dbReference type="PANTHER" id="PTHR46230:SF7">
    <property type="entry name" value="BOLA-LIKE PROTEIN 1"/>
    <property type="match status" value="1"/>
</dbReference>
<dbReference type="GO" id="GO:0016226">
    <property type="term" value="P:iron-sulfur cluster assembly"/>
    <property type="evidence" value="ECO:0007669"/>
    <property type="project" value="TreeGrafter"/>
</dbReference>
<dbReference type="EMBL" id="FNZQ01000004">
    <property type="protein sequence ID" value="SEL33724.1"/>
    <property type="molecule type" value="Genomic_DNA"/>
</dbReference>
<accession>A0A1H7PE82</accession>
<evidence type="ECO:0000313" key="2">
    <source>
        <dbReference type="EMBL" id="SEL33724.1"/>
    </source>
</evidence>
<dbReference type="RefSeq" id="WP_092763190.1">
    <property type="nucleotide sequence ID" value="NZ_FNZQ01000004.1"/>
</dbReference>
<keyword evidence="3" id="KW-1185">Reference proteome</keyword>
<dbReference type="OrthoDB" id="9811118at2"/>
<dbReference type="PANTHER" id="PTHR46230">
    <property type="match status" value="1"/>
</dbReference>
<dbReference type="SUPFAM" id="SSF82657">
    <property type="entry name" value="BolA-like"/>
    <property type="match status" value="1"/>
</dbReference>
<evidence type="ECO:0000313" key="3">
    <source>
        <dbReference type="Proteomes" id="UP000199283"/>
    </source>
</evidence>
<name>A0A1H7PE82_9RHOB</name>
<dbReference type="STRING" id="188906.SAMN04488526_2502"/>
<dbReference type="InterPro" id="IPR002634">
    <property type="entry name" value="BolA"/>
</dbReference>
<gene>
    <name evidence="2" type="ORF">SAMN04488526_2502</name>
</gene>
<comment type="similarity">
    <text evidence="1">Belongs to the BolA/IbaG family.</text>
</comment>
<dbReference type="Pfam" id="PF01722">
    <property type="entry name" value="BolA"/>
    <property type="match status" value="1"/>
</dbReference>